<feature type="compositionally biased region" description="Basic and acidic residues" evidence="1">
    <location>
        <begin position="136"/>
        <end position="163"/>
    </location>
</feature>
<gene>
    <name evidence="2" type="ORF">BDK51DRAFT_45279</name>
</gene>
<protein>
    <submittedName>
        <fullName evidence="2">Uncharacterized protein</fullName>
    </submittedName>
</protein>
<sequence length="269" mass="28404">MSTPATPVDLAANRARYSLEALSTALAKIRTLEDALAAVTASRDALASRLARYEPAEEDAPLARRVKRKRLSNTLQSCTPIPPAKAVPIGRGESHLEARTNAGEKRLEWGEGVKGRLARELERSAAPPAAASGAAVKKEEVPIDASGERRAAADGPIPRREPSPHASNSGTRRRLSLDTPSEGSPPAVSAPPTPSPPQPESVELESILPNILGTTPISPNARASLATGLAYWIGRRQGGLPPLWSADSGDLLVPRWLVDESADVIRGLC</sequence>
<feature type="compositionally biased region" description="Basic and acidic residues" evidence="1">
    <location>
        <begin position="92"/>
        <end position="103"/>
    </location>
</feature>
<reference evidence="3" key="1">
    <citation type="journal article" date="2018" name="Nat. Microbiol.">
        <title>Leveraging single-cell genomics to expand the fungal tree of life.</title>
        <authorList>
            <person name="Ahrendt S.R."/>
            <person name="Quandt C.A."/>
            <person name="Ciobanu D."/>
            <person name="Clum A."/>
            <person name="Salamov A."/>
            <person name="Andreopoulos B."/>
            <person name="Cheng J.F."/>
            <person name="Woyke T."/>
            <person name="Pelin A."/>
            <person name="Henrissat B."/>
            <person name="Reynolds N.K."/>
            <person name="Benny G.L."/>
            <person name="Smith M.E."/>
            <person name="James T.Y."/>
            <person name="Grigoriev I.V."/>
        </authorList>
    </citation>
    <scope>NUCLEOTIDE SEQUENCE [LARGE SCALE GENOMIC DNA]</scope>
</reference>
<dbReference type="EMBL" id="KZ994972">
    <property type="protein sequence ID" value="RKO91639.1"/>
    <property type="molecule type" value="Genomic_DNA"/>
</dbReference>
<evidence type="ECO:0000256" key="1">
    <source>
        <dbReference type="SAM" id="MobiDB-lite"/>
    </source>
</evidence>
<organism evidence="2 3">
    <name type="scientific">Blyttiomyces helicus</name>
    <dbReference type="NCBI Taxonomy" id="388810"/>
    <lineage>
        <taxon>Eukaryota</taxon>
        <taxon>Fungi</taxon>
        <taxon>Fungi incertae sedis</taxon>
        <taxon>Chytridiomycota</taxon>
        <taxon>Chytridiomycota incertae sedis</taxon>
        <taxon>Chytridiomycetes</taxon>
        <taxon>Chytridiomycetes incertae sedis</taxon>
        <taxon>Blyttiomyces</taxon>
    </lineage>
</organism>
<keyword evidence="3" id="KW-1185">Reference proteome</keyword>
<feature type="compositionally biased region" description="Low complexity" evidence="1">
    <location>
        <begin position="124"/>
        <end position="135"/>
    </location>
</feature>
<feature type="region of interest" description="Disordered" evidence="1">
    <location>
        <begin position="122"/>
        <end position="201"/>
    </location>
</feature>
<evidence type="ECO:0000313" key="2">
    <source>
        <dbReference type="EMBL" id="RKO91639.1"/>
    </source>
</evidence>
<accession>A0A4P9WFT8</accession>
<dbReference type="Proteomes" id="UP000269721">
    <property type="component" value="Unassembled WGS sequence"/>
</dbReference>
<proteinExistence type="predicted"/>
<dbReference type="AlphaFoldDB" id="A0A4P9WFT8"/>
<name>A0A4P9WFT8_9FUNG</name>
<feature type="region of interest" description="Disordered" evidence="1">
    <location>
        <begin position="76"/>
        <end position="103"/>
    </location>
</feature>
<feature type="compositionally biased region" description="Pro residues" evidence="1">
    <location>
        <begin position="188"/>
        <end position="199"/>
    </location>
</feature>
<evidence type="ECO:0000313" key="3">
    <source>
        <dbReference type="Proteomes" id="UP000269721"/>
    </source>
</evidence>